<dbReference type="InterPro" id="IPR020848">
    <property type="entry name" value="AP_endonuclease_F1_CS"/>
</dbReference>
<keyword evidence="9" id="KW-1185">Reference proteome</keyword>
<dbReference type="RefSeq" id="WP_266056670.1">
    <property type="nucleotide sequence ID" value="NZ_JAPFQN010000005.1"/>
</dbReference>
<dbReference type="EMBL" id="JAPFQN010000005">
    <property type="protein sequence ID" value="MCX2744205.1"/>
    <property type="molecule type" value="Genomic_DNA"/>
</dbReference>
<sequence length="256" mass="28986">MALNIVSWNLNGIRAAVRKGFLDSLSNIGPDIICLQETKAQDDQVKEALSDLEGYHIYSNSAIKKGYSGTAILSKEEPISLNYGIGIEDHDNEGRVISAEYGDFYLISVYVPNSSSGLKRLPYRTEWDKDFLKYLKKLEDHKPVVVCGDFNVAHQPIDIARPKSNYNKTAGYTQQEIDGMTAFLDSGLVDTFRHFNPEEVAYSWWSYRANAREKNIGWRLDYFLVSDSLIGNVKDTGIHPDYFESDHCPVSIKLEI</sequence>
<protein>
    <submittedName>
        <fullName evidence="8">Exodeoxyribonuclease III</fullName>
    </submittedName>
</protein>
<gene>
    <name evidence="8" type="ORF">OO013_10030</name>
</gene>
<dbReference type="PANTHER" id="PTHR22748:SF6">
    <property type="entry name" value="DNA-(APURINIC OR APYRIMIDINIC SITE) ENDONUCLEASE"/>
    <property type="match status" value="1"/>
</dbReference>
<dbReference type="InterPro" id="IPR036691">
    <property type="entry name" value="Endo/exonu/phosph_ase_sf"/>
</dbReference>
<dbReference type="Proteomes" id="UP001209885">
    <property type="component" value="Unassembled WGS sequence"/>
</dbReference>
<dbReference type="PROSITE" id="PS00726">
    <property type="entry name" value="AP_NUCLEASE_F1_1"/>
    <property type="match status" value="1"/>
</dbReference>
<dbReference type="NCBIfam" id="TIGR00633">
    <property type="entry name" value="xth"/>
    <property type="match status" value="1"/>
</dbReference>
<evidence type="ECO:0000256" key="6">
    <source>
        <dbReference type="ARBA" id="ARBA00022842"/>
    </source>
</evidence>
<dbReference type="Pfam" id="PF03372">
    <property type="entry name" value="Exo_endo_phos"/>
    <property type="match status" value="1"/>
</dbReference>
<dbReference type="Gene3D" id="3.60.10.10">
    <property type="entry name" value="Endonuclease/exonuclease/phosphatase"/>
    <property type="match status" value="1"/>
</dbReference>
<keyword evidence="5" id="KW-0378">Hydrolase</keyword>
<evidence type="ECO:0000256" key="1">
    <source>
        <dbReference type="ARBA" id="ARBA00001936"/>
    </source>
</evidence>
<evidence type="ECO:0000313" key="8">
    <source>
        <dbReference type="EMBL" id="MCX2744205.1"/>
    </source>
</evidence>
<keyword evidence="4" id="KW-0479">Metal-binding</keyword>
<reference evidence="8 9" key="1">
    <citation type="submission" date="2022-11" db="EMBL/GenBank/DDBJ databases">
        <title>The characterization of three novel Bacteroidetes species and genomic analysis of their roles in tidal elemental geochemical cycles.</title>
        <authorList>
            <person name="Ma K."/>
        </authorList>
    </citation>
    <scope>NUCLEOTIDE SEQUENCE [LARGE SCALE GENOMIC DNA]</scope>
    <source>
        <strain evidence="8 9">M17</strain>
    </source>
</reference>
<dbReference type="CDD" id="cd09087">
    <property type="entry name" value="Ape1-like_AP-endo"/>
    <property type="match status" value="1"/>
</dbReference>
<dbReference type="PROSITE" id="PS00728">
    <property type="entry name" value="AP_NUCLEASE_F1_3"/>
    <property type="match status" value="1"/>
</dbReference>
<dbReference type="InterPro" id="IPR005135">
    <property type="entry name" value="Endo/exonuclease/phosphatase"/>
</dbReference>
<evidence type="ECO:0000256" key="4">
    <source>
        <dbReference type="ARBA" id="ARBA00022723"/>
    </source>
</evidence>
<organism evidence="8 9">
    <name type="scientific">Mangrovivirga halotolerans</name>
    <dbReference type="NCBI Taxonomy" id="2993936"/>
    <lineage>
        <taxon>Bacteria</taxon>
        <taxon>Pseudomonadati</taxon>
        <taxon>Bacteroidota</taxon>
        <taxon>Cytophagia</taxon>
        <taxon>Cytophagales</taxon>
        <taxon>Mangrovivirgaceae</taxon>
        <taxon>Mangrovivirga</taxon>
    </lineage>
</organism>
<evidence type="ECO:0000313" key="9">
    <source>
        <dbReference type="Proteomes" id="UP001209885"/>
    </source>
</evidence>
<proteinExistence type="inferred from homology"/>
<evidence type="ECO:0000256" key="5">
    <source>
        <dbReference type="ARBA" id="ARBA00022801"/>
    </source>
</evidence>
<name>A0ABT3RST7_9BACT</name>
<dbReference type="PANTHER" id="PTHR22748">
    <property type="entry name" value="AP ENDONUCLEASE"/>
    <property type="match status" value="1"/>
</dbReference>
<dbReference type="PROSITE" id="PS00727">
    <property type="entry name" value="AP_NUCLEASE_F1_2"/>
    <property type="match status" value="1"/>
</dbReference>
<keyword evidence="6" id="KW-0460">Magnesium</keyword>
<evidence type="ECO:0000256" key="3">
    <source>
        <dbReference type="ARBA" id="ARBA00007092"/>
    </source>
</evidence>
<comment type="cofactor">
    <cofactor evidence="2">
        <name>Mg(2+)</name>
        <dbReference type="ChEBI" id="CHEBI:18420"/>
    </cofactor>
</comment>
<dbReference type="PROSITE" id="PS51435">
    <property type="entry name" value="AP_NUCLEASE_F1_4"/>
    <property type="match status" value="1"/>
</dbReference>
<evidence type="ECO:0000256" key="2">
    <source>
        <dbReference type="ARBA" id="ARBA00001946"/>
    </source>
</evidence>
<comment type="cofactor">
    <cofactor evidence="1">
        <name>Mn(2+)</name>
        <dbReference type="ChEBI" id="CHEBI:29035"/>
    </cofactor>
</comment>
<feature type="domain" description="Endonuclease/exonuclease/phosphatase" evidence="7">
    <location>
        <begin position="6"/>
        <end position="247"/>
    </location>
</feature>
<accession>A0ABT3RST7</accession>
<evidence type="ECO:0000259" key="7">
    <source>
        <dbReference type="Pfam" id="PF03372"/>
    </source>
</evidence>
<dbReference type="InterPro" id="IPR004808">
    <property type="entry name" value="AP_endonuc_1"/>
</dbReference>
<comment type="similarity">
    <text evidence="3">Belongs to the DNA repair enzymes AP/ExoA family.</text>
</comment>
<dbReference type="SUPFAM" id="SSF56219">
    <property type="entry name" value="DNase I-like"/>
    <property type="match status" value="1"/>
</dbReference>
<dbReference type="InterPro" id="IPR020847">
    <property type="entry name" value="AP_endonuclease_F1_BS"/>
</dbReference>
<comment type="caution">
    <text evidence="8">The sequence shown here is derived from an EMBL/GenBank/DDBJ whole genome shotgun (WGS) entry which is preliminary data.</text>
</comment>
<dbReference type="NCBIfam" id="TIGR00195">
    <property type="entry name" value="exoDNase_III"/>
    <property type="match status" value="1"/>
</dbReference>